<evidence type="ECO:0000313" key="3">
    <source>
        <dbReference type="Proteomes" id="UP001146793"/>
    </source>
</evidence>
<dbReference type="EMBL" id="JANTQA010000015">
    <property type="protein sequence ID" value="KAJ3448523.1"/>
    <property type="molecule type" value="Genomic_DNA"/>
</dbReference>
<evidence type="ECO:0000256" key="1">
    <source>
        <dbReference type="SAM" id="MobiDB-lite"/>
    </source>
</evidence>
<reference evidence="2" key="1">
    <citation type="submission" date="2022-08" db="EMBL/GenBank/DDBJ databases">
        <title>Novel sulphate-reducing endosymbionts in the free-living metamonad Anaeramoeba.</title>
        <authorList>
            <person name="Jerlstrom-Hultqvist J."/>
            <person name="Cepicka I."/>
            <person name="Gallot-Lavallee L."/>
            <person name="Salas-Leiva D."/>
            <person name="Curtis B.A."/>
            <person name="Zahonova K."/>
            <person name="Pipaliya S."/>
            <person name="Dacks J."/>
            <person name="Roger A.J."/>
        </authorList>
    </citation>
    <scope>NUCLEOTIDE SEQUENCE</scope>
    <source>
        <strain evidence="2">Busselton2</strain>
    </source>
</reference>
<dbReference type="Proteomes" id="UP001146793">
    <property type="component" value="Unassembled WGS sequence"/>
</dbReference>
<gene>
    <name evidence="2" type="ORF">M0812_01003</name>
</gene>
<accession>A0AAV8A2K7</accession>
<protein>
    <submittedName>
        <fullName evidence="2">Anaphase-promoting complex subunit cdc26</fullName>
    </submittedName>
</protein>
<proteinExistence type="predicted"/>
<sequence length="111" mass="13372">MFGRFPTRIELQEQDILEYEQMRQEILQKSKIKRKKEEIVIEDPDFLYLLENNNDENKKQSNNEDQILELEINKNGKKKQKPIPFTSLKFPQDPNEEEINFPFSSKKDEVL</sequence>
<dbReference type="AlphaFoldDB" id="A0AAV8A2K7"/>
<evidence type="ECO:0000313" key="2">
    <source>
        <dbReference type="EMBL" id="KAJ3448523.1"/>
    </source>
</evidence>
<comment type="caution">
    <text evidence="2">The sequence shown here is derived from an EMBL/GenBank/DDBJ whole genome shotgun (WGS) entry which is preliminary data.</text>
</comment>
<organism evidence="2 3">
    <name type="scientific">Anaeramoeba flamelloides</name>
    <dbReference type="NCBI Taxonomy" id="1746091"/>
    <lineage>
        <taxon>Eukaryota</taxon>
        <taxon>Metamonada</taxon>
        <taxon>Anaeramoebidae</taxon>
        <taxon>Anaeramoeba</taxon>
    </lineage>
</organism>
<feature type="region of interest" description="Disordered" evidence="1">
    <location>
        <begin position="53"/>
        <end position="111"/>
    </location>
</feature>
<name>A0AAV8A2K7_9EUKA</name>